<dbReference type="GO" id="GO:0016787">
    <property type="term" value="F:hydrolase activity"/>
    <property type="evidence" value="ECO:0007669"/>
    <property type="project" value="InterPro"/>
</dbReference>
<reference evidence="3" key="1">
    <citation type="journal article" date="2014" name="Int. J. Syst. Evol. Microbiol.">
        <title>Complete genome sequence of Corynebacterium casei LMG S-19264T (=DSM 44701T), isolated from a smear-ripened cheese.</title>
        <authorList>
            <consortium name="US DOE Joint Genome Institute (JGI-PGF)"/>
            <person name="Walter F."/>
            <person name="Albersmeier A."/>
            <person name="Kalinowski J."/>
            <person name="Ruckert C."/>
        </authorList>
    </citation>
    <scope>NUCLEOTIDE SEQUENCE</scope>
    <source>
        <strain evidence="3">JCM 4654</strain>
    </source>
</reference>
<dbReference type="Proteomes" id="UP000608955">
    <property type="component" value="Unassembled WGS sequence"/>
</dbReference>
<evidence type="ECO:0000313" key="4">
    <source>
        <dbReference type="Proteomes" id="UP000608955"/>
    </source>
</evidence>
<dbReference type="InterPro" id="IPR004843">
    <property type="entry name" value="Calcineurin-like_PHP"/>
</dbReference>
<organism evidence="3 4">
    <name type="scientific">Streptomyces naganishii JCM 4654</name>
    <dbReference type="NCBI Taxonomy" id="1306179"/>
    <lineage>
        <taxon>Bacteria</taxon>
        <taxon>Bacillati</taxon>
        <taxon>Actinomycetota</taxon>
        <taxon>Actinomycetes</taxon>
        <taxon>Kitasatosporales</taxon>
        <taxon>Streptomycetaceae</taxon>
        <taxon>Streptomyces</taxon>
    </lineage>
</organism>
<dbReference type="SUPFAM" id="SSF56300">
    <property type="entry name" value="Metallo-dependent phosphatases"/>
    <property type="match status" value="1"/>
</dbReference>
<keyword evidence="4" id="KW-1185">Reference proteome</keyword>
<reference evidence="3" key="2">
    <citation type="submission" date="2020-09" db="EMBL/GenBank/DDBJ databases">
        <authorList>
            <person name="Sun Q."/>
            <person name="Ohkuma M."/>
        </authorList>
    </citation>
    <scope>NUCLEOTIDE SEQUENCE</scope>
    <source>
        <strain evidence="3">JCM 4654</strain>
    </source>
</reference>
<feature type="region of interest" description="Disordered" evidence="1">
    <location>
        <begin position="296"/>
        <end position="322"/>
    </location>
</feature>
<gene>
    <name evidence="3" type="ORF">GCM10010508_67940</name>
</gene>
<protein>
    <submittedName>
        <fullName evidence="3">Metallophosphoesterase</fullName>
    </submittedName>
</protein>
<dbReference type="EMBL" id="BMVF01000032">
    <property type="protein sequence ID" value="GHD97001.1"/>
    <property type="molecule type" value="Genomic_DNA"/>
</dbReference>
<evidence type="ECO:0000259" key="2">
    <source>
        <dbReference type="Pfam" id="PF00149"/>
    </source>
</evidence>
<dbReference type="PANTHER" id="PTHR36492:SF2">
    <property type="entry name" value="[ACYL-CARRIER-PROTEIN] PHOSPHODIESTERASE PPTH"/>
    <property type="match status" value="1"/>
</dbReference>
<evidence type="ECO:0000256" key="1">
    <source>
        <dbReference type="SAM" id="MobiDB-lite"/>
    </source>
</evidence>
<dbReference type="PANTHER" id="PTHR36492">
    <property type="match status" value="1"/>
</dbReference>
<feature type="domain" description="Calcineurin-like phosphoesterase" evidence="2">
    <location>
        <begin position="30"/>
        <end position="264"/>
    </location>
</feature>
<accession>A0A919CZB0</accession>
<feature type="region of interest" description="Disordered" evidence="1">
    <location>
        <begin position="1"/>
        <end position="30"/>
    </location>
</feature>
<evidence type="ECO:0000313" key="3">
    <source>
        <dbReference type="EMBL" id="GHD97001.1"/>
    </source>
</evidence>
<dbReference type="InterPro" id="IPR052963">
    <property type="entry name" value="Pantetheine_PDE"/>
</dbReference>
<feature type="compositionally biased region" description="Low complexity" evidence="1">
    <location>
        <begin position="1"/>
        <end position="17"/>
    </location>
</feature>
<dbReference type="RefSeq" id="WP_190181706.1">
    <property type="nucleotide sequence ID" value="NZ_BMVF01000032.1"/>
</dbReference>
<name>A0A919CZB0_9ACTN</name>
<dbReference type="Gene3D" id="3.60.21.10">
    <property type="match status" value="1"/>
</dbReference>
<dbReference type="Pfam" id="PF00149">
    <property type="entry name" value="Metallophos"/>
    <property type="match status" value="1"/>
</dbReference>
<sequence length="322" mass="35888">MSPTAPDTPARPTAPETPAGPTPPAPGGGRLLAVSDLHIGMPDNRPITESLRPSSDGDWLIVAGDVGELTTDIEWALRLLSRRFAKVVWAPGNHELWTPREDPVQLRGERRYRHLVEMCRGLGVVTPEDDYPVWEGVDGPVAVAPLFLLYDYSFLAPGTSTKEESLARAHETGVVCSDEYLLHPDPYPSREAWCAARVEATERRLAAHDPSVPLVLVNHYPLVREPTEVLWYPEFAQWCGTVRTADWPRRFPTAAVVYGHLHIPRTTWHDGVRHEEVSIGYPREWRRRGHPRGLLRQILPHPAPDPGTTASGSSAAKHKESR</sequence>
<proteinExistence type="predicted"/>
<comment type="caution">
    <text evidence="3">The sequence shown here is derived from an EMBL/GenBank/DDBJ whole genome shotgun (WGS) entry which is preliminary data.</text>
</comment>
<dbReference type="AlphaFoldDB" id="A0A919CZB0"/>
<dbReference type="InterPro" id="IPR029052">
    <property type="entry name" value="Metallo-depent_PP-like"/>
</dbReference>